<sequence>MDDQPHVPAVALRTYRFLRLTVIGVIGLLAISILIEVERTDWCLKGSISAYFYSPVRSVFVGALCAIGLVLIALWGKTAIEDALFNLAGLLAPVVAFVPAKDDGLCPADSALDPVRNQAAIANAMWSYLIVVGIFLAVLVAVGVIARVKNRWPLIRDNQVGFWVPLGLATALWVLGLWQFSVRDRTPGGASWFYQDVHFTSAIVMFVLITLGILWIGVAWWFGRRRLREAGGRLARAFNACLGEIALSPERDGRRARLYVGQAVAMLVVSVVLFVPGKAELGPTWFVDHYVFLVEAWMIANVAVFWAVQTKERWHEGAPPRTNAEMAAAVETDAQRCAAEAFG</sequence>
<comment type="caution">
    <text evidence="2">The sequence shown here is derived from an EMBL/GenBank/DDBJ whole genome shotgun (WGS) entry which is preliminary data.</text>
</comment>
<organism evidence="2 3">
    <name type="scientific">Nocardioides caricicola</name>
    <dbReference type="NCBI Taxonomy" id="634770"/>
    <lineage>
        <taxon>Bacteria</taxon>
        <taxon>Bacillati</taxon>
        <taxon>Actinomycetota</taxon>
        <taxon>Actinomycetes</taxon>
        <taxon>Propionibacteriales</taxon>
        <taxon>Nocardioidaceae</taxon>
        <taxon>Nocardioides</taxon>
    </lineage>
</organism>
<dbReference type="EMBL" id="JBHSMD010000002">
    <property type="protein sequence ID" value="MFC5492806.1"/>
    <property type="molecule type" value="Genomic_DNA"/>
</dbReference>
<protein>
    <submittedName>
        <fullName evidence="2">Uncharacterized protein</fullName>
    </submittedName>
</protein>
<keyword evidence="1" id="KW-0812">Transmembrane</keyword>
<gene>
    <name evidence="2" type="ORF">ACFPKY_06835</name>
</gene>
<accession>A0ABW0MYR6</accession>
<dbReference type="Proteomes" id="UP001595956">
    <property type="component" value="Unassembled WGS sequence"/>
</dbReference>
<feature type="transmembrane region" description="Helical" evidence="1">
    <location>
        <begin position="289"/>
        <end position="308"/>
    </location>
</feature>
<proteinExistence type="predicted"/>
<feature type="transmembrane region" description="Helical" evidence="1">
    <location>
        <begin position="17"/>
        <end position="35"/>
    </location>
</feature>
<feature type="transmembrane region" description="Helical" evidence="1">
    <location>
        <begin position="160"/>
        <end position="180"/>
    </location>
</feature>
<feature type="transmembrane region" description="Helical" evidence="1">
    <location>
        <begin position="258"/>
        <end position="277"/>
    </location>
</feature>
<feature type="transmembrane region" description="Helical" evidence="1">
    <location>
        <begin position="200"/>
        <end position="223"/>
    </location>
</feature>
<name>A0ABW0MYR6_9ACTN</name>
<feature type="transmembrane region" description="Helical" evidence="1">
    <location>
        <begin position="120"/>
        <end position="148"/>
    </location>
</feature>
<keyword evidence="1" id="KW-0472">Membrane</keyword>
<feature type="transmembrane region" description="Helical" evidence="1">
    <location>
        <begin position="55"/>
        <end position="76"/>
    </location>
</feature>
<evidence type="ECO:0000256" key="1">
    <source>
        <dbReference type="SAM" id="Phobius"/>
    </source>
</evidence>
<evidence type="ECO:0000313" key="2">
    <source>
        <dbReference type="EMBL" id="MFC5492806.1"/>
    </source>
</evidence>
<evidence type="ECO:0000313" key="3">
    <source>
        <dbReference type="Proteomes" id="UP001595956"/>
    </source>
</evidence>
<keyword evidence="1" id="KW-1133">Transmembrane helix</keyword>
<keyword evidence="3" id="KW-1185">Reference proteome</keyword>
<reference evidence="3" key="1">
    <citation type="journal article" date="2019" name="Int. J. Syst. Evol. Microbiol.">
        <title>The Global Catalogue of Microorganisms (GCM) 10K type strain sequencing project: providing services to taxonomists for standard genome sequencing and annotation.</title>
        <authorList>
            <consortium name="The Broad Institute Genomics Platform"/>
            <consortium name="The Broad Institute Genome Sequencing Center for Infectious Disease"/>
            <person name="Wu L."/>
            <person name="Ma J."/>
        </authorList>
    </citation>
    <scope>NUCLEOTIDE SEQUENCE [LARGE SCALE GENOMIC DNA]</scope>
    <source>
        <strain evidence="3">KACC 13778</strain>
    </source>
</reference>
<dbReference type="RefSeq" id="WP_345171323.1">
    <property type="nucleotide sequence ID" value="NZ_BAABFQ010000003.1"/>
</dbReference>